<evidence type="ECO:0000313" key="2">
    <source>
        <dbReference type="Proteomes" id="UP001550348"/>
    </source>
</evidence>
<sequence>MTVHLFVREIKVADGDLGAPPYLYAGPMTYQKHGGPAYADHLGVTASAAG</sequence>
<organism evidence="1 2">
    <name type="scientific">Micromonospora fulviviridis</name>
    <dbReference type="NCBI Taxonomy" id="47860"/>
    <lineage>
        <taxon>Bacteria</taxon>
        <taxon>Bacillati</taxon>
        <taxon>Actinomycetota</taxon>
        <taxon>Actinomycetes</taxon>
        <taxon>Micromonosporales</taxon>
        <taxon>Micromonosporaceae</taxon>
        <taxon>Micromonospora</taxon>
    </lineage>
</organism>
<dbReference type="EMBL" id="JBEXRX010000159">
    <property type="protein sequence ID" value="MEU0156202.1"/>
    <property type="molecule type" value="Genomic_DNA"/>
</dbReference>
<proteinExistence type="predicted"/>
<comment type="caution">
    <text evidence="1">The sequence shown here is derived from an EMBL/GenBank/DDBJ whole genome shotgun (WGS) entry which is preliminary data.</text>
</comment>
<gene>
    <name evidence="1" type="ORF">ABZ071_30795</name>
</gene>
<name>A0ABV2VTT5_9ACTN</name>
<protein>
    <submittedName>
        <fullName evidence="1">Uncharacterized protein</fullName>
    </submittedName>
</protein>
<accession>A0ABV2VTT5</accession>
<keyword evidence="2" id="KW-1185">Reference proteome</keyword>
<dbReference type="Proteomes" id="UP001550348">
    <property type="component" value="Unassembled WGS sequence"/>
</dbReference>
<reference evidence="1 2" key="1">
    <citation type="submission" date="2024-06" db="EMBL/GenBank/DDBJ databases">
        <title>The Natural Products Discovery Center: Release of the First 8490 Sequenced Strains for Exploring Actinobacteria Biosynthetic Diversity.</title>
        <authorList>
            <person name="Kalkreuter E."/>
            <person name="Kautsar S.A."/>
            <person name="Yang D."/>
            <person name="Bader C.D."/>
            <person name="Teijaro C.N."/>
            <person name="Fluegel L."/>
            <person name="Davis C.M."/>
            <person name="Simpson J.R."/>
            <person name="Lauterbach L."/>
            <person name="Steele A.D."/>
            <person name="Gui C."/>
            <person name="Meng S."/>
            <person name="Li G."/>
            <person name="Viehrig K."/>
            <person name="Ye F."/>
            <person name="Su P."/>
            <person name="Kiefer A.F."/>
            <person name="Nichols A."/>
            <person name="Cepeda A.J."/>
            <person name="Yan W."/>
            <person name="Fan B."/>
            <person name="Jiang Y."/>
            <person name="Adhikari A."/>
            <person name="Zheng C.-J."/>
            <person name="Schuster L."/>
            <person name="Cowan T.M."/>
            <person name="Smanski M.J."/>
            <person name="Chevrette M.G."/>
            <person name="De Carvalho L.P.S."/>
            <person name="Shen B."/>
        </authorList>
    </citation>
    <scope>NUCLEOTIDE SEQUENCE [LARGE SCALE GENOMIC DNA]</scope>
    <source>
        <strain evidence="1 2">NPDC006286</strain>
    </source>
</reference>
<dbReference type="RefSeq" id="WP_355667734.1">
    <property type="nucleotide sequence ID" value="NZ_JBEXRX010000159.1"/>
</dbReference>
<evidence type="ECO:0000313" key="1">
    <source>
        <dbReference type="EMBL" id="MEU0156202.1"/>
    </source>
</evidence>